<dbReference type="SMART" id="SM00382">
    <property type="entry name" value="AAA"/>
    <property type="match status" value="1"/>
</dbReference>
<feature type="region of interest" description="Disordered" evidence="5">
    <location>
        <begin position="1"/>
        <end position="33"/>
    </location>
</feature>
<evidence type="ECO:0000313" key="6">
    <source>
        <dbReference type="EMBL" id="QDT25254.1"/>
    </source>
</evidence>
<evidence type="ECO:0000256" key="4">
    <source>
        <dbReference type="ARBA" id="ARBA00022840"/>
    </source>
</evidence>
<sequence length="289" mass="32489" precursor="true">MHNNSLPTTRADMNPKSPMNTSESQNPLPQSGLSPTEIPLSVYDLTVAYHRKPVIWDVSFDIPPGKLVGIVGPNGAGKSTLIKTIMELIPKASGRVNIFGKPYQKNRHRVGYVPQRESVDWDFPVDALDVVTMGLYREIGWCLPVRKKHRERALDALERVGIADYARRQISQLSGGQQQRTFLARALVQDADLYLMDEPFAAVDAATEKAIVKILQEMKQAGKTALVIHHDLQTVPEYFDYVILLNMRVIDHGPTADVFTPENLQKTYGGRLTLLEEATETMRRREQSL</sequence>
<dbReference type="InterPro" id="IPR050153">
    <property type="entry name" value="Metal_Ion_Import_ABC"/>
</dbReference>
<comment type="similarity">
    <text evidence="1">Belongs to the ABC transporter superfamily.</text>
</comment>
<dbReference type="PANTHER" id="PTHR42734:SF5">
    <property type="entry name" value="IRON TRANSPORT SYSTEM ATP-BINDING PROTEIN HI_0361-RELATED"/>
    <property type="match status" value="1"/>
</dbReference>
<evidence type="ECO:0000256" key="3">
    <source>
        <dbReference type="ARBA" id="ARBA00022741"/>
    </source>
</evidence>
<dbReference type="PROSITE" id="PS50893">
    <property type="entry name" value="ABC_TRANSPORTER_2"/>
    <property type="match status" value="1"/>
</dbReference>
<proteinExistence type="inferred from homology"/>
<dbReference type="Gene3D" id="3.40.50.300">
    <property type="entry name" value="P-loop containing nucleotide triphosphate hydrolases"/>
    <property type="match status" value="1"/>
</dbReference>
<dbReference type="EMBL" id="CP037421">
    <property type="protein sequence ID" value="QDT25254.1"/>
    <property type="molecule type" value="Genomic_DNA"/>
</dbReference>
<dbReference type="PANTHER" id="PTHR42734">
    <property type="entry name" value="METAL TRANSPORT SYSTEM ATP-BINDING PROTEIN TM_0124-RELATED"/>
    <property type="match status" value="1"/>
</dbReference>
<dbReference type="GO" id="GO:0016887">
    <property type="term" value="F:ATP hydrolysis activity"/>
    <property type="evidence" value="ECO:0007669"/>
    <property type="project" value="InterPro"/>
</dbReference>
<keyword evidence="7" id="KW-1185">Reference proteome</keyword>
<keyword evidence="6" id="KW-0378">Hydrolase</keyword>
<dbReference type="SUPFAM" id="SSF52540">
    <property type="entry name" value="P-loop containing nucleoside triphosphate hydrolases"/>
    <property type="match status" value="1"/>
</dbReference>
<evidence type="ECO:0000256" key="5">
    <source>
        <dbReference type="SAM" id="MobiDB-lite"/>
    </source>
</evidence>
<reference evidence="6 7" key="1">
    <citation type="submission" date="2019-03" db="EMBL/GenBank/DDBJ databases">
        <title>Deep-cultivation of Planctomycetes and their phenomic and genomic characterization uncovers novel biology.</title>
        <authorList>
            <person name="Wiegand S."/>
            <person name="Jogler M."/>
            <person name="Boedeker C."/>
            <person name="Pinto D."/>
            <person name="Vollmers J."/>
            <person name="Rivas-Marin E."/>
            <person name="Kohn T."/>
            <person name="Peeters S.H."/>
            <person name="Heuer A."/>
            <person name="Rast P."/>
            <person name="Oberbeckmann S."/>
            <person name="Bunk B."/>
            <person name="Jeske O."/>
            <person name="Meyerdierks A."/>
            <person name="Storesund J.E."/>
            <person name="Kallscheuer N."/>
            <person name="Luecker S."/>
            <person name="Lage O.M."/>
            <person name="Pohl T."/>
            <person name="Merkel B.J."/>
            <person name="Hornburger P."/>
            <person name="Mueller R.-W."/>
            <person name="Bruemmer F."/>
            <person name="Labrenz M."/>
            <person name="Spormann A.M."/>
            <person name="Op den Camp H."/>
            <person name="Overmann J."/>
            <person name="Amann R."/>
            <person name="Jetten M.S.M."/>
            <person name="Mascher T."/>
            <person name="Medema M.H."/>
            <person name="Devos D.P."/>
            <person name="Kaster A.-K."/>
            <person name="Ovreas L."/>
            <person name="Rohde M."/>
            <person name="Galperin M.Y."/>
            <person name="Jogler C."/>
        </authorList>
    </citation>
    <scope>NUCLEOTIDE SEQUENCE [LARGE SCALE GENOMIC DNA]</scope>
    <source>
        <strain evidence="6 7">Enr10</strain>
    </source>
</reference>
<keyword evidence="3" id="KW-0547">Nucleotide-binding</keyword>
<evidence type="ECO:0000313" key="7">
    <source>
        <dbReference type="Proteomes" id="UP000315647"/>
    </source>
</evidence>
<accession>A0A518A0E6</accession>
<dbReference type="AlphaFoldDB" id="A0A517Q0U4"/>
<dbReference type="InterPro" id="IPR003593">
    <property type="entry name" value="AAA+_ATPase"/>
</dbReference>
<dbReference type="EC" id="3.6.3.-" evidence="6"/>
<gene>
    <name evidence="6" type="primary">znuC</name>
    <name evidence="6" type="ORF">Enr10x_05490</name>
</gene>
<dbReference type="GO" id="GO:0005524">
    <property type="term" value="F:ATP binding"/>
    <property type="evidence" value="ECO:0007669"/>
    <property type="project" value="UniProtKB-KW"/>
</dbReference>
<name>A0A517Q0U4_9PLAN</name>
<dbReference type="InterPro" id="IPR027417">
    <property type="entry name" value="P-loop_NTPase"/>
</dbReference>
<feature type="compositionally biased region" description="Polar residues" evidence="5">
    <location>
        <begin position="17"/>
        <end position="33"/>
    </location>
</feature>
<accession>A0A517Q0U4</accession>
<evidence type="ECO:0000256" key="1">
    <source>
        <dbReference type="ARBA" id="ARBA00005417"/>
    </source>
</evidence>
<organism evidence="6 7">
    <name type="scientific">Gimesia panareensis</name>
    <dbReference type="NCBI Taxonomy" id="2527978"/>
    <lineage>
        <taxon>Bacteria</taxon>
        <taxon>Pseudomonadati</taxon>
        <taxon>Planctomycetota</taxon>
        <taxon>Planctomycetia</taxon>
        <taxon>Planctomycetales</taxon>
        <taxon>Planctomycetaceae</taxon>
        <taxon>Gimesia</taxon>
    </lineage>
</organism>
<keyword evidence="2" id="KW-0813">Transport</keyword>
<keyword evidence="4 6" id="KW-0067">ATP-binding</keyword>
<dbReference type="Pfam" id="PF00005">
    <property type="entry name" value="ABC_tran"/>
    <property type="match status" value="1"/>
</dbReference>
<dbReference type="CDD" id="cd03235">
    <property type="entry name" value="ABC_Metallic_Cations"/>
    <property type="match status" value="1"/>
</dbReference>
<protein>
    <submittedName>
        <fullName evidence="6">High-affinity zinc uptake system ATP-binding protein ZnuC</fullName>
        <ecNumber evidence="6">3.6.3.-</ecNumber>
    </submittedName>
</protein>
<dbReference type="FunFam" id="3.40.50.300:FF:000134">
    <property type="entry name" value="Iron-enterobactin ABC transporter ATP-binding protein"/>
    <property type="match status" value="1"/>
</dbReference>
<dbReference type="Proteomes" id="UP000315647">
    <property type="component" value="Chromosome"/>
</dbReference>
<evidence type="ECO:0000256" key="2">
    <source>
        <dbReference type="ARBA" id="ARBA00022448"/>
    </source>
</evidence>
<dbReference type="InterPro" id="IPR003439">
    <property type="entry name" value="ABC_transporter-like_ATP-bd"/>
</dbReference>